<dbReference type="PANTHER" id="PTHR30409">
    <property type="entry name" value="CARBAMATE KINASE"/>
    <property type="match status" value="1"/>
</dbReference>
<dbReference type="NCBIfam" id="NF009007">
    <property type="entry name" value="PRK12352.1"/>
    <property type="match status" value="1"/>
</dbReference>
<comment type="catalytic activity">
    <reaction evidence="5">
        <text>hydrogencarbonate + NH4(+) + ATP = carbamoyl phosphate + ADP + H2O + H(+)</text>
        <dbReference type="Rhea" id="RHEA:10152"/>
        <dbReference type="ChEBI" id="CHEBI:15377"/>
        <dbReference type="ChEBI" id="CHEBI:15378"/>
        <dbReference type="ChEBI" id="CHEBI:17544"/>
        <dbReference type="ChEBI" id="CHEBI:28938"/>
        <dbReference type="ChEBI" id="CHEBI:30616"/>
        <dbReference type="ChEBI" id="CHEBI:58228"/>
        <dbReference type="ChEBI" id="CHEBI:456216"/>
        <dbReference type="EC" id="2.7.2.2"/>
    </reaction>
</comment>
<evidence type="ECO:0000256" key="6">
    <source>
        <dbReference type="NCBIfam" id="TIGR00746"/>
    </source>
</evidence>
<dbReference type="PIRSF" id="PIRSF000723">
    <property type="entry name" value="Carbamate_kin"/>
    <property type="match status" value="1"/>
</dbReference>
<gene>
    <name evidence="9" type="primary">arcC</name>
    <name evidence="9" type="ORF">KQI89_04140</name>
</gene>
<dbReference type="Proteomes" id="UP000736583">
    <property type="component" value="Unassembled WGS sequence"/>
</dbReference>
<dbReference type="InterPro" id="IPR001048">
    <property type="entry name" value="Asp/Glu/Uridylate_kinase"/>
</dbReference>
<name>A0ABS6EXI7_9CLOT</name>
<organism evidence="9 10">
    <name type="scientific">Clostridium simiarum</name>
    <dbReference type="NCBI Taxonomy" id="2841506"/>
    <lineage>
        <taxon>Bacteria</taxon>
        <taxon>Bacillati</taxon>
        <taxon>Bacillota</taxon>
        <taxon>Clostridia</taxon>
        <taxon>Eubacteriales</taxon>
        <taxon>Clostridiaceae</taxon>
        <taxon>Clostridium</taxon>
    </lineage>
</organism>
<evidence type="ECO:0000256" key="5">
    <source>
        <dbReference type="ARBA" id="ARBA00048467"/>
    </source>
</evidence>
<dbReference type="InterPro" id="IPR003964">
    <property type="entry name" value="Carb_kinase"/>
</dbReference>
<sequence>MSRIVIALGGNALQSNPKDTSAESQLNTAKDTAKYIVDLVKEGHDIIIAHGNGPQVGQIVSTYETAHNIEKNNTIMPFPECGAMSQGYIGYHLQQAIKMELIKRGINKEVVTLITEVVVDEKDENFKNPSKPIGSFFTEDEAKKISSEKGYVFKEDANRGWRRVVPSPLPIKIIEENSIRTLMEAGHIVITVGGGGIPLLEKEDGTFKGVDAVIDKDFASEKLAEILEADKFLILTAVEKVYINYGKPEEKSLDKVKVKDMEEYIKQGHFAPGSMLPKVKAAIKFATSKEKRETIITSLDKVKEGLKGITGTTITL</sequence>
<dbReference type="GO" id="GO:0008804">
    <property type="term" value="F:carbamate kinase activity"/>
    <property type="evidence" value="ECO:0007669"/>
    <property type="project" value="UniProtKB-EC"/>
</dbReference>
<protein>
    <recommendedName>
        <fullName evidence="2 6">Carbamate kinase</fullName>
    </recommendedName>
</protein>
<proteinExistence type="inferred from homology"/>
<dbReference type="RefSeq" id="WP_216456023.1">
    <property type="nucleotide sequence ID" value="NZ_JAHLQL010000001.1"/>
</dbReference>
<dbReference type="CDD" id="cd04235">
    <property type="entry name" value="AAK_CK"/>
    <property type="match status" value="1"/>
</dbReference>
<evidence type="ECO:0000256" key="4">
    <source>
        <dbReference type="ARBA" id="ARBA00022777"/>
    </source>
</evidence>
<dbReference type="NCBIfam" id="TIGR00746">
    <property type="entry name" value="arcC"/>
    <property type="match status" value="1"/>
</dbReference>
<evidence type="ECO:0000256" key="3">
    <source>
        <dbReference type="ARBA" id="ARBA00022679"/>
    </source>
</evidence>
<evidence type="ECO:0000256" key="7">
    <source>
        <dbReference type="PIRNR" id="PIRNR000723"/>
    </source>
</evidence>
<comment type="pathway">
    <text evidence="1">Metabolic intermediate metabolism; carbamoyl phosphate degradation; CO(2) and NH(3) from carbamoyl phosphate: step 1/1.</text>
</comment>
<dbReference type="EMBL" id="JAHLQL010000001">
    <property type="protein sequence ID" value="MBU5590944.1"/>
    <property type="molecule type" value="Genomic_DNA"/>
</dbReference>
<evidence type="ECO:0000259" key="8">
    <source>
        <dbReference type="Pfam" id="PF00696"/>
    </source>
</evidence>
<accession>A0ABS6EXI7</accession>
<dbReference type="Pfam" id="PF00696">
    <property type="entry name" value="AA_kinase"/>
    <property type="match status" value="1"/>
</dbReference>
<dbReference type="PANTHER" id="PTHR30409:SF1">
    <property type="entry name" value="CARBAMATE KINASE-RELATED"/>
    <property type="match status" value="1"/>
</dbReference>
<evidence type="ECO:0000256" key="1">
    <source>
        <dbReference type="ARBA" id="ARBA00005118"/>
    </source>
</evidence>
<keyword evidence="4 7" id="KW-0418">Kinase</keyword>
<comment type="similarity">
    <text evidence="7">Belongs to the carbamate kinase family.</text>
</comment>
<evidence type="ECO:0000313" key="9">
    <source>
        <dbReference type="EMBL" id="MBU5590944.1"/>
    </source>
</evidence>
<keyword evidence="10" id="KW-1185">Reference proteome</keyword>
<evidence type="ECO:0000313" key="10">
    <source>
        <dbReference type="Proteomes" id="UP000736583"/>
    </source>
</evidence>
<keyword evidence="3 7" id="KW-0808">Transferase</keyword>
<comment type="caution">
    <text evidence="9">The sequence shown here is derived from an EMBL/GenBank/DDBJ whole genome shotgun (WGS) entry which is preliminary data.</text>
</comment>
<feature type="domain" description="Aspartate/glutamate/uridylate kinase" evidence="8">
    <location>
        <begin position="3"/>
        <end position="296"/>
    </location>
</feature>
<evidence type="ECO:0000256" key="2">
    <source>
        <dbReference type="ARBA" id="ARBA00013070"/>
    </source>
</evidence>
<reference evidence="9 10" key="1">
    <citation type="submission" date="2021-06" db="EMBL/GenBank/DDBJ databases">
        <authorList>
            <person name="Sun Q."/>
            <person name="Li D."/>
        </authorList>
    </citation>
    <scope>NUCLEOTIDE SEQUENCE [LARGE SCALE GENOMIC DNA]</scope>
    <source>
        <strain evidence="9 10">MSJ-4</strain>
    </source>
</reference>